<name>A0A645HTT9_9ZZZZ</name>
<dbReference type="AlphaFoldDB" id="A0A645HTT9"/>
<accession>A0A645HTT9</accession>
<evidence type="ECO:0000313" key="1">
    <source>
        <dbReference type="EMBL" id="MPN42461.1"/>
    </source>
</evidence>
<proteinExistence type="predicted"/>
<dbReference type="EMBL" id="VSSQ01100210">
    <property type="protein sequence ID" value="MPN42461.1"/>
    <property type="molecule type" value="Genomic_DNA"/>
</dbReference>
<protein>
    <recommendedName>
        <fullName evidence="2">LVIVD repeat-containing protein</fullName>
    </recommendedName>
</protein>
<reference evidence="1" key="1">
    <citation type="submission" date="2019-08" db="EMBL/GenBank/DDBJ databases">
        <authorList>
            <person name="Kucharzyk K."/>
            <person name="Murdoch R.W."/>
            <person name="Higgins S."/>
            <person name="Loffler F."/>
        </authorList>
    </citation>
    <scope>NUCLEOTIDE SEQUENCE</scope>
</reference>
<comment type="caution">
    <text evidence="1">The sequence shown here is derived from an EMBL/GenBank/DDBJ whole genome shotgun (WGS) entry which is preliminary data.</text>
</comment>
<organism evidence="1">
    <name type="scientific">bioreactor metagenome</name>
    <dbReference type="NCBI Taxonomy" id="1076179"/>
    <lineage>
        <taxon>unclassified sequences</taxon>
        <taxon>metagenomes</taxon>
        <taxon>ecological metagenomes</taxon>
    </lineage>
</organism>
<evidence type="ECO:0008006" key="2">
    <source>
        <dbReference type="Google" id="ProtNLM"/>
    </source>
</evidence>
<sequence length="144" mass="15713">MKITDSINVSNLPGNELVGGSLYTEKNNLYLYSSNTIKLFDISNPATPVYKTKLDDGETGALLQGPNRIVVEGNIAYVTSNNNNGTLEIIQIYPLKPLIISSATDIGTNSFKANWQVNDGATGYFLDVSTDNFKTFFGINFLFG</sequence>
<gene>
    <name evidence="1" type="ORF">SDC9_190018</name>
</gene>